<name>A0A3E0KUJ6_9CHRO</name>
<organism evidence="1 2">
    <name type="scientific">Microcystis flos-aquae TF09</name>
    <dbReference type="NCBI Taxonomy" id="2060473"/>
    <lineage>
        <taxon>Bacteria</taxon>
        <taxon>Bacillati</taxon>
        <taxon>Cyanobacteriota</taxon>
        <taxon>Cyanophyceae</taxon>
        <taxon>Oscillatoriophycideae</taxon>
        <taxon>Chroococcales</taxon>
        <taxon>Microcystaceae</taxon>
        <taxon>Microcystis</taxon>
    </lineage>
</organism>
<evidence type="ECO:0000313" key="1">
    <source>
        <dbReference type="EMBL" id="REJ38734.1"/>
    </source>
</evidence>
<dbReference type="PANTHER" id="PTHR10151">
    <property type="entry name" value="ECTONUCLEOTIDE PYROPHOSPHATASE/PHOSPHODIESTERASE"/>
    <property type="match status" value="1"/>
</dbReference>
<dbReference type="Proteomes" id="UP000256873">
    <property type="component" value="Unassembled WGS sequence"/>
</dbReference>
<dbReference type="InterPro" id="IPR017850">
    <property type="entry name" value="Alkaline_phosphatase_core_sf"/>
</dbReference>
<dbReference type="AlphaFoldDB" id="A0A3E0KUJ6"/>
<dbReference type="GO" id="GO:0016787">
    <property type="term" value="F:hydrolase activity"/>
    <property type="evidence" value="ECO:0007669"/>
    <property type="project" value="UniProtKB-ARBA"/>
</dbReference>
<dbReference type="PANTHER" id="PTHR10151:SF120">
    <property type="entry name" value="BIS(5'-ADENOSYL)-TRIPHOSPHATASE"/>
    <property type="match status" value="1"/>
</dbReference>
<accession>A0A3E0KUJ6</accession>
<sequence>MNKVLMIGLDGATFSLLNPLMEDGVMPFLQRFVKQGVWADLMSTPNPLTPPGWVSMITGMSPDAHGIHDFLYPEQVGEQIFLKVNDSRNVRCETVWSMANRYGKRVTALNFFGMAPPPPLDGYSISGFVTWKHLRSATHPSQLIDTIKNLPNFDYKHLGMDIMEEKKTIQGIPEEEYEDWIAIHSQRTKTWADLLAYLMTNDPTDLTAIVLDSPDKLQHFFWRYLYPPLMGIDADPKESQIRELCIQHYRELDGMIEQLVQLAGPETNVLLTSDHGFGTTTEVVYLNEWLACQGYLTWGETAQTDTDGKLTADRMKDHLMLIDWQKTIAYCPTPSSNGIYIKKETPLNHGVKKEDYQQFCQSLQQQLLDYRNPDDGEPIFLEVTLNRAKLAGKPEAENSPDMTVRLRDGGFVSILKSTEVVRPRVKPDGTHRPAGIFIGSGPDFVSGQHVQPLSILDITPLLLYCLQLPIPTNLEGRVPQEVLKPEVLKARPINYQDFSDSWEKESDEEEAEISETEKEALLHQLQLLGYME</sequence>
<dbReference type="Gene3D" id="3.40.720.10">
    <property type="entry name" value="Alkaline Phosphatase, subunit A"/>
    <property type="match status" value="2"/>
</dbReference>
<dbReference type="EMBL" id="QQWC01000010">
    <property type="protein sequence ID" value="REJ38734.1"/>
    <property type="molecule type" value="Genomic_DNA"/>
</dbReference>
<gene>
    <name evidence="1" type="ORF">DWQ54_25345</name>
</gene>
<proteinExistence type="predicted"/>
<protein>
    <submittedName>
        <fullName evidence="1">Phosphodiesterase</fullName>
    </submittedName>
</protein>
<dbReference type="SUPFAM" id="SSF53649">
    <property type="entry name" value="Alkaline phosphatase-like"/>
    <property type="match status" value="1"/>
</dbReference>
<dbReference type="InterPro" id="IPR002591">
    <property type="entry name" value="Phosphodiest/P_Trfase"/>
</dbReference>
<reference evidence="1 2" key="1">
    <citation type="submission" date="2017-10" db="EMBL/GenBank/DDBJ databases">
        <title>A large-scale comparative metagenomic study reveals the eutrophication-driven functional interactions in six Microcystis-epibionts communities.</title>
        <authorList>
            <person name="Li Q."/>
            <person name="Lin F."/>
        </authorList>
    </citation>
    <scope>NUCLEOTIDE SEQUENCE [LARGE SCALE GENOMIC DNA]</scope>
    <source>
        <strain evidence="1">TF09</strain>
    </source>
</reference>
<comment type="caution">
    <text evidence="1">The sequence shown here is derived from an EMBL/GenBank/DDBJ whole genome shotgun (WGS) entry which is preliminary data.</text>
</comment>
<evidence type="ECO:0000313" key="2">
    <source>
        <dbReference type="Proteomes" id="UP000256873"/>
    </source>
</evidence>
<dbReference type="Pfam" id="PF01663">
    <property type="entry name" value="Phosphodiest"/>
    <property type="match status" value="1"/>
</dbReference>